<dbReference type="Proteomes" id="UP000326509">
    <property type="component" value="Unassembled WGS sequence"/>
</dbReference>
<keyword evidence="2" id="KW-1185">Reference proteome</keyword>
<comment type="caution">
    <text evidence="1">The sequence shown here is derived from an EMBL/GenBank/DDBJ whole genome shotgun (WGS) entry which is preliminary data.</text>
</comment>
<sequence length="131" mass="15314">MKLTATHNFPKSPIYNKAIEIFMLSRNISSYLVEDFNSRSAEHIDHPVIYFSGDIIQQSNSLAPEILKAESKPFQEDRFKHIASLEKLTTSLTINCERLEKFPSNGKDFLPILKKELKKFRKLQRKWLMTL</sequence>
<gene>
    <name evidence="1" type="ORF">ULMA_20970</name>
</gene>
<dbReference type="EMBL" id="BKCG01000005">
    <property type="protein sequence ID" value="GER59989.1"/>
    <property type="molecule type" value="Genomic_DNA"/>
</dbReference>
<organism evidence="1 2">
    <name type="scientific">Patiriisocius marinus</name>
    <dbReference type="NCBI Taxonomy" id="1397112"/>
    <lineage>
        <taxon>Bacteria</taxon>
        <taxon>Pseudomonadati</taxon>
        <taxon>Bacteroidota</taxon>
        <taxon>Flavobacteriia</taxon>
        <taxon>Flavobacteriales</taxon>
        <taxon>Flavobacteriaceae</taxon>
        <taxon>Patiriisocius</taxon>
    </lineage>
</organism>
<evidence type="ECO:0000313" key="2">
    <source>
        <dbReference type="Proteomes" id="UP000326509"/>
    </source>
</evidence>
<reference evidence="1 2" key="1">
    <citation type="submission" date="2019-08" db="EMBL/GenBank/DDBJ databases">
        <title>Draft genome sequence of Ulvibacter marinus type strain NBRC 109484.</title>
        <authorList>
            <person name="Kawano K."/>
            <person name="Ushijima N."/>
            <person name="Kihara M."/>
            <person name="Itoh H."/>
        </authorList>
    </citation>
    <scope>NUCLEOTIDE SEQUENCE [LARGE SCALE GENOMIC DNA]</scope>
    <source>
        <strain evidence="1 2">NBRC 109484</strain>
    </source>
</reference>
<accession>A0A5J4IQE7</accession>
<dbReference type="AlphaFoldDB" id="A0A5J4IQE7"/>
<protein>
    <submittedName>
        <fullName evidence="1">Uncharacterized protein</fullName>
    </submittedName>
</protein>
<evidence type="ECO:0000313" key="1">
    <source>
        <dbReference type="EMBL" id="GER59989.1"/>
    </source>
</evidence>
<name>A0A5J4IQE7_9FLAO</name>
<dbReference type="RefSeq" id="WP_151674445.1">
    <property type="nucleotide sequence ID" value="NZ_BKCG01000005.1"/>
</dbReference>
<dbReference type="OrthoDB" id="1441544at2"/>
<proteinExistence type="predicted"/>